<dbReference type="InterPro" id="IPR007041">
    <property type="entry name" value="Arg_succinylTrfase_AstA/AruG"/>
</dbReference>
<protein>
    <recommendedName>
        <fullName evidence="7">Arginine N-succinyltransferase</fullName>
    </recommendedName>
</protein>
<dbReference type="GO" id="GO:0006527">
    <property type="term" value="P:L-arginine catabolic process"/>
    <property type="evidence" value="ECO:0007669"/>
    <property type="project" value="InterPro"/>
</dbReference>
<dbReference type="EMBL" id="RBSQ01000841">
    <property type="protein sequence ID" value="RMS51601.1"/>
    <property type="molecule type" value="Genomic_DNA"/>
</dbReference>
<organism evidence="5 6">
    <name type="scientific">Pseudomonas aeruginosa</name>
    <dbReference type="NCBI Taxonomy" id="287"/>
    <lineage>
        <taxon>Bacteria</taxon>
        <taxon>Pseudomonadati</taxon>
        <taxon>Pseudomonadota</taxon>
        <taxon>Gammaproteobacteria</taxon>
        <taxon>Pseudomonadales</taxon>
        <taxon>Pseudomonadaceae</taxon>
        <taxon>Pseudomonas</taxon>
    </lineage>
</organism>
<comment type="caution">
    <text evidence="5">The sequence shown here is derived from an EMBL/GenBank/DDBJ whole genome shotgun (WGS) entry which is preliminary data.</text>
</comment>
<dbReference type="InterPro" id="IPR016181">
    <property type="entry name" value="Acyl_CoA_acyltransferase"/>
</dbReference>
<dbReference type="Pfam" id="PF04958">
    <property type="entry name" value="AstA"/>
    <property type="match status" value="1"/>
</dbReference>
<sequence length="260" mass="27420">MLVMRPAQAADLPQVQRLAADSPVGVTSLPDDAERLRDKILASEASFAAEVSYNGEESYFFVLEDSASGELVGCSAIVASAGFSEPFYSFRNETFVHASRSLSITFCLFSLSRPASVQCSLTSERAFSKPATWPSLANERAVSSFASMAACLAAQPLSGAPLAAPGWAAESGRATASSSPASGSEGRMDIGWLLDRTAGAVAGRRLGRASWQTDEAGGSRRDKGASVPANGTVVVVREQSTPPRGLWRRAMVRAFRHNPA</sequence>
<accession>A0A3M5DPH1</accession>
<dbReference type="Proteomes" id="UP000270834">
    <property type="component" value="Unassembled WGS sequence"/>
</dbReference>
<feature type="region of interest" description="Disordered" evidence="4">
    <location>
        <begin position="209"/>
        <end position="230"/>
    </location>
</feature>
<evidence type="ECO:0000313" key="5">
    <source>
        <dbReference type="EMBL" id="RMS51601.1"/>
    </source>
</evidence>
<dbReference type="PANTHER" id="PTHR30420:SF1">
    <property type="entry name" value="ARGININE N-SUCCINYLTRANSFERASE"/>
    <property type="match status" value="1"/>
</dbReference>
<proteinExistence type="predicted"/>
<gene>
    <name evidence="5" type="ORF">ALP65_100410</name>
</gene>
<dbReference type="AlphaFoldDB" id="A0A3M5DPH1"/>
<name>A0A3M5DPH1_PSEAI</name>
<evidence type="ECO:0000256" key="2">
    <source>
        <dbReference type="ARBA" id="ARBA00022679"/>
    </source>
</evidence>
<evidence type="ECO:0000256" key="1">
    <source>
        <dbReference type="ARBA" id="ARBA00022503"/>
    </source>
</evidence>
<dbReference type="PANTHER" id="PTHR30420">
    <property type="entry name" value="N-SUCCINYLARGININE DIHYDROLASE"/>
    <property type="match status" value="1"/>
</dbReference>
<dbReference type="GO" id="GO:0008791">
    <property type="term" value="F:arginine N-succinyltransferase activity"/>
    <property type="evidence" value="ECO:0007669"/>
    <property type="project" value="InterPro"/>
</dbReference>
<keyword evidence="1" id="KW-0056">Arginine metabolism</keyword>
<dbReference type="SUPFAM" id="SSF55729">
    <property type="entry name" value="Acyl-CoA N-acyltransferases (Nat)"/>
    <property type="match status" value="1"/>
</dbReference>
<evidence type="ECO:0000256" key="3">
    <source>
        <dbReference type="ARBA" id="ARBA00023315"/>
    </source>
</evidence>
<keyword evidence="2" id="KW-0808">Transferase</keyword>
<evidence type="ECO:0008006" key="7">
    <source>
        <dbReference type="Google" id="ProtNLM"/>
    </source>
</evidence>
<keyword evidence="3" id="KW-0012">Acyltransferase</keyword>
<reference evidence="5 6" key="1">
    <citation type="submission" date="2018-08" db="EMBL/GenBank/DDBJ databases">
        <title>Recombination of ecologically and evolutionarily significant loci maintains genetic cohesion in the Pseudomonas syringae species complex.</title>
        <authorList>
            <person name="Dillon M."/>
            <person name="Thakur S."/>
            <person name="Almeida R.N.D."/>
            <person name="Weir B.S."/>
            <person name="Guttman D.S."/>
        </authorList>
    </citation>
    <scope>NUCLEOTIDE SEQUENCE [LARGE SCALE GENOMIC DNA]</scope>
    <source>
        <strain evidence="5 6">ICMP 7846</strain>
    </source>
</reference>
<evidence type="ECO:0000313" key="6">
    <source>
        <dbReference type="Proteomes" id="UP000270834"/>
    </source>
</evidence>
<evidence type="ECO:0000256" key="4">
    <source>
        <dbReference type="SAM" id="MobiDB-lite"/>
    </source>
</evidence>